<feature type="transmembrane region" description="Helical" evidence="6">
    <location>
        <begin position="241"/>
        <end position="264"/>
    </location>
</feature>
<evidence type="ECO:0000313" key="9">
    <source>
        <dbReference type="Proteomes" id="UP000054266"/>
    </source>
</evidence>
<dbReference type="Proteomes" id="UP000054266">
    <property type="component" value="Unassembled WGS sequence"/>
</dbReference>
<comment type="similarity">
    <text evidence="5">Belongs to the SAT4 family.</text>
</comment>
<dbReference type="EMBL" id="KN846956">
    <property type="protein sequence ID" value="KIW73777.1"/>
    <property type="molecule type" value="Genomic_DNA"/>
</dbReference>
<evidence type="ECO:0000256" key="2">
    <source>
        <dbReference type="ARBA" id="ARBA00022692"/>
    </source>
</evidence>
<organism evidence="8 9">
    <name type="scientific">Phialophora macrospora</name>
    <dbReference type="NCBI Taxonomy" id="1851006"/>
    <lineage>
        <taxon>Eukaryota</taxon>
        <taxon>Fungi</taxon>
        <taxon>Dikarya</taxon>
        <taxon>Ascomycota</taxon>
        <taxon>Pezizomycotina</taxon>
        <taxon>Eurotiomycetes</taxon>
        <taxon>Chaetothyriomycetidae</taxon>
        <taxon>Chaetothyriales</taxon>
        <taxon>Herpotrichiellaceae</taxon>
        <taxon>Phialophora</taxon>
    </lineage>
</organism>
<dbReference type="PANTHER" id="PTHR33048:SF131">
    <property type="entry name" value="INTEGRAL MEMBRANE PROTEIN"/>
    <property type="match status" value="1"/>
</dbReference>
<evidence type="ECO:0000256" key="6">
    <source>
        <dbReference type="SAM" id="Phobius"/>
    </source>
</evidence>
<feature type="domain" description="Rhodopsin" evidence="7">
    <location>
        <begin position="36"/>
        <end position="265"/>
    </location>
</feature>
<reference evidence="8 9" key="1">
    <citation type="submission" date="2015-01" db="EMBL/GenBank/DDBJ databases">
        <title>The Genome Sequence of Capronia semiimmersa CBS27337.</title>
        <authorList>
            <consortium name="The Broad Institute Genomics Platform"/>
            <person name="Cuomo C."/>
            <person name="de Hoog S."/>
            <person name="Gorbushina A."/>
            <person name="Stielow B."/>
            <person name="Teixiera M."/>
            <person name="Abouelleil A."/>
            <person name="Chapman S.B."/>
            <person name="Priest M."/>
            <person name="Young S.K."/>
            <person name="Wortman J."/>
            <person name="Nusbaum C."/>
            <person name="Birren B."/>
        </authorList>
    </citation>
    <scope>NUCLEOTIDE SEQUENCE [LARGE SCALE GENOMIC DNA]</scope>
    <source>
        <strain evidence="8 9">CBS 27337</strain>
    </source>
</reference>
<dbReference type="HOGENOM" id="CLU_064765_0_0_1"/>
<evidence type="ECO:0000256" key="1">
    <source>
        <dbReference type="ARBA" id="ARBA00004141"/>
    </source>
</evidence>
<keyword evidence="4 6" id="KW-0472">Membrane</keyword>
<feature type="transmembrane region" description="Helical" evidence="6">
    <location>
        <begin position="126"/>
        <end position="150"/>
    </location>
</feature>
<keyword evidence="9" id="KW-1185">Reference proteome</keyword>
<keyword evidence="3 6" id="KW-1133">Transmembrane helix</keyword>
<proteinExistence type="inferred from homology"/>
<accession>A0A0D2EHB9</accession>
<feature type="transmembrane region" description="Helical" evidence="6">
    <location>
        <begin position="84"/>
        <end position="105"/>
    </location>
</feature>
<evidence type="ECO:0000313" key="8">
    <source>
        <dbReference type="EMBL" id="KIW73777.1"/>
    </source>
</evidence>
<evidence type="ECO:0000259" key="7">
    <source>
        <dbReference type="Pfam" id="PF20684"/>
    </source>
</evidence>
<dbReference type="Pfam" id="PF20684">
    <property type="entry name" value="Fung_rhodopsin"/>
    <property type="match status" value="1"/>
</dbReference>
<evidence type="ECO:0000256" key="3">
    <source>
        <dbReference type="ARBA" id="ARBA00022989"/>
    </source>
</evidence>
<name>A0A0D2EHB9_9EURO</name>
<keyword evidence="2 6" id="KW-0812">Transmembrane</keyword>
<dbReference type="AlphaFoldDB" id="A0A0D2EHB9"/>
<feature type="transmembrane region" description="Helical" evidence="6">
    <location>
        <begin position="6"/>
        <end position="28"/>
    </location>
</feature>
<gene>
    <name evidence="8" type="ORF">PV04_01870</name>
</gene>
<feature type="transmembrane region" description="Helical" evidence="6">
    <location>
        <begin position="40"/>
        <end position="64"/>
    </location>
</feature>
<dbReference type="PANTHER" id="PTHR33048">
    <property type="entry name" value="PTH11-LIKE INTEGRAL MEMBRANE PROTEIN (AFU_ORTHOLOGUE AFUA_5G11245)"/>
    <property type="match status" value="1"/>
</dbReference>
<dbReference type="InterPro" id="IPR049326">
    <property type="entry name" value="Rhodopsin_dom_fungi"/>
</dbReference>
<protein>
    <recommendedName>
        <fullName evidence="7">Rhodopsin domain-containing protein</fullName>
    </recommendedName>
</protein>
<evidence type="ECO:0000256" key="4">
    <source>
        <dbReference type="ARBA" id="ARBA00023136"/>
    </source>
</evidence>
<dbReference type="GO" id="GO:0016020">
    <property type="term" value="C:membrane"/>
    <property type="evidence" value="ECO:0007669"/>
    <property type="project" value="UniProtKB-SubCell"/>
</dbReference>
<evidence type="ECO:0000256" key="5">
    <source>
        <dbReference type="ARBA" id="ARBA00038359"/>
    </source>
</evidence>
<feature type="transmembrane region" description="Helical" evidence="6">
    <location>
        <begin position="170"/>
        <end position="195"/>
    </location>
</feature>
<dbReference type="InterPro" id="IPR052337">
    <property type="entry name" value="SAT4-like"/>
</dbReference>
<feature type="transmembrane region" description="Helical" evidence="6">
    <location>
        <begin position="207"/>
        <end position="229"/>
    </location>
</feature>
<sequence>MLESKDAVLVATSIVLAVSSIVSISIELERQATTVGRLTASKWLLVVGAFFALVMTSILCAAAAKGLGASISAVEFVQRETLQKLIIAAFPPYFLCNMFVKHAWLTFYYGLSQTRVQRWFIHMMQVVAAAFGISSVIVILLQCVPLNAVWHRIPVPQQGHADVKCINLMAFFYFNSIFMIVNDVVMYLTPMVLLWKVEMIRDHRWSLYALFSICFLVIVASVLRFVAVYQADHSPNLSENYALVFLWASVENHVGICAACAGALKTKWCATYKKVRSISMDIKNKSWLASMSTATSPSVMGTSQDTEDRRLYDRASSNASSLNNVRTDDKDLGTRMELVEMHPGTRISVVSTQKPRTIHIPPHISRGR</sequence>
<comment type="subcellular location">
    <subcellularLocation>
        <location evidence="1">Membrane</location>
        <topology evidence="1">Multi-pass membrane protein</topology>
    </subcellularLocation>
</comment>